<name>A0ACB9ZJN5_CATRO</name>
<gene>
    <name evidence="1" type="ORF">M9H77_33263</name>
</gene>
<protein>
    <submittedName>
        <fullName evidence="1">Uncharacterized protein</fullName>
    </submittedName>
</protein>
<proteinExistence type="predicted"/>
<organism evidence="1 2">
    <name type="scientific">Catharanthus roseus</name>
    <name type="common">Madagascar periwinkle</name>
    <name type="synonym">Vinca rosea</name>
    <dbReference type="NCBI Taxonomy" id="4058"/>
    <lineage>
        <taxon>Eukaryota</taxon>
        <taxon>Viridiplantae</taxon>
        <taxon>Streptophyta</taxon>
        <taxon>Embryophyta</taxon>
        <taxon>Tracheophyta</taxon>
        <taxon>Spermatophyta</taxon>
        <taxon>Magnoliopsida</taxon>
        <taxon>eudicotyledons</taxon>
        <taxon>Gunneridae</taxon>
        <taxon>Pentapetalae</taxon>
        <taxon>asterids</taxon>
        <taxon>lamiids</taxon>
        <taxon>Gentianales</taxon>
        <taxon>Apocynaceae</taxon>
        <taxon>Rauvolfioideae</taxon>
        <taxon>Vinceae</taxon>
        <taxon>Catharanthinae</taxon>
        <taxon>Catharanthus</taxon>
    </lineage>
</organism>
<dbReference type="EMBL" id="CM044708">
    <property type="protein sequence ID" value="KAI5647258.1"/>
    <property type="molecule type" value="Genomic_DNA"/>
</dbReference>
<dbReference type="Proteomes" id="UP001060085">
    <property type="component" value="Linkage Group LG08"/>
</dbReference>
<reference evidence="2" key="1">
    <citation type="journal article" date="2023" name="Nat. Plants">
        <title>Single-cell RNA sequencing provides a high-resolution roadmap for understanding the multicellular compartmentation of specialized metabolism.</title>
        <authorList>
            <person name="Sun S."/>
            <person name="Shen X."/>
            <person name="Li Y."/>
            <person name="Li Y."/>
            <person name="Wang S."/>
            <person name="Li R."/>
            <person name="Zhang H."/>
            <person name="Shen G."/>
            <person name="Guo B."/>
            <person name="Wei J."/>
            <person name="Xu J."/>
            <person name="St-Pierre B."/>
            <person name="Chen S."/>
            <person name="Sun C."/>
        </authorList>
    </citation>
    <scope>NUCLEOTIDE SEQUENCE [LARGE SCALE GENOMIC DNA]</scope>
</reference>
<evidence type="ECO:0000313" key="1">
    <source>
        <dbReference type="EMBL" id="KAI5647258.1"/>
    </source>
</evidence>
<sequence length="332" mass="34154">MDRREGMNFSGSGSYFVQRGMGGSSSGLQGSPTMYPLSGANAPFQSNTGGSSMGSGLPVESSTMPARAVSVGAPTAMPQGEPVRRKRGRPRKYGPDAKVLLSLPSSSSPPATTSSPTQKRGRGRPPGTGRKQQLASIGGWLSNSAGIGFTPHVITISIGEDIATKIMSFSQQGPRAICVLSANGAISTVTLRQPSSSGGTVTYEGRFEILCLSGSFFLNPHSGSHNRIGGLSVSLASPDGRVIGGGVGGVLIAATPVQVILGSFSCGSIKGKSKDGQQSAETAGFPHHFNLDNSPVNPPPHETVTSTSSMGIWPISQQMDVQTANADIDLMH</sequence>
<accession>A0ACB9ZJN5</accession>
<comment type="caution">
    <text evidence="1">The sequence shown here is derived from an EMBL/GenBank/DDBJ whole genome shotgun (WGS) entry which is preliminary data.</text>
</comment>
<evidence type="ECO:0000313" key="2">
    <source>
        <dbReference type="Proteomes" id="UP001060085"/>
    </source>
</evidence>
<keyword evidence="2" id="KW-1185">Reference proteome</keyword>